<dbReference type="Proteomes" id="UP001302321">
    <property type="component" value="Unassembled WGS sequence"/>
</dbReference>
<organism evidence="1 2">
    <name type="scientific">Triangularia setosa</name>
    <dbReference type="NCBI Taxonomy" id="2587417"/>
    <lineage>
        <taxon>Eukaryota</taxon>
        <taxon>Fungi</taxon>
        <taxon>Dikarya</taxon>
        <taxon>Ascomycota</taxon>
        <taxon>Pezizomycotina</taxon>
        <taxon>Sordariomycetes</taxon>
        <taxon>Sordariomycetidae</taxon>
        <taxon>Sordariales</taxon>
        <taxon>Podosporaceae</taxon>
        <taxon>Triangularia</taxon>
    </lineage>
</organism>
<dbReference type="EMBL" id="MU866380">
    <property type="protein sequence ID" value="KAK4172945.1"/>
    <property type="molecule type" value="Genomic_DNA"/>
</dbReference>
<reference evidence="1" key="1">
    <citation type="journal article" date="2023" name="Mol. Phylogenet. Evol.">
        <title>Genome-scale phylogeny and comparative genomics of the fungal order Sordariales.</title>
        <authorList>
            <person name="Hensen N."/>
            <person name="Bonometti L."/>
            <person name="Westerberg I."/>
            <person name="Brannstrom I.O."/>
            <person name="Guillou S."/>
            <person name="Cros-Aarteil S."/>
            <person name="Calhoun S."/>
            <person name="Haridas S."/>
            <person name="Kuo A."/>
            <person name="Mondo S."/>
            <person name="Pangilinan J."/>
            <person name="Riley R."/>
            <person name="LaButti K."/>
            <person name="Andreopoulos B."/>
            <person name="Lipzen A."/>
            <person name="Chen C."/>
            <person name="Yan M."/>
            <person name="Daum C."/>
            <person name="Ng V."/>
            <person name="Clum A."/>
            <person name="Steindorff A."/>
            <person name="Ohm R.A."/>
            <person name="Martin F."/>
            <person name="Silar P."/>
            <person name="Natvig D.O."/>
            <person name="Lalanne C."/>
            <person name="Gautier V."/>
            <person name="Ament-Velasquez S.L."/>
            <person name="Kruys A."/>
            <person name="Hutchinson M.I."/>
            <person name="Powell A.J."/>
            <person name="Barry K."/>
            <person name="Miller A.N."/>
            <person name="Grigoriev I.V."/>
            <person name="Debuchy R."/>
            <person name="Gladieux P."/>
            <person name="Hiltunen Thoren M."/>
            <person name="Johannesson H."/>
        </authorList>
    </citation>
    <scope>NUCLEOTIDE SEQUENCE</scope>
    <source>
        <strain evidence="1">CBS 892.96</strain>
    </source>
</reference>
<evidence type="ECO:0000313" key="2">
    <source>
        <dbReference type="Proteomes" id="UP001302321"/>
    </source>
</evidence>
<dbReference type="AlphaFoldDB" id="A0AAN7A4G1"/>
<proteinExistence type="predicted"/>
<name>A0AAN7A4G1_9PEZI</name>
<keyword evidence="2" id="KW-1185">Reference proteome</keyword>
<protein>
    <submittedName>
        <fullName evidence="1">Uncharacterized protein</fullName>
    </submittedName>
</protein>
<gene>
    <name evidence="1" type="ORF">QBC36DRAFT_336817</name>
</gene>
<comment type="caution">
    <text evidence="1">The sequence shown here is derived from an EMBL/GenBank/DDBJ whole genome shotgun (WGS) entry which is preliminary data.</text>
</comment>
<sequence>MSYGRKKHYFLPPIPESPPHGPIKLGSIISKPRLVFEPVNKYPVAPRSFLEEVYEYNSGKSSLSIGKATNKSLGIFAELPAFIDSTLGSEWASSNTENWTFDNLRTIWFTPSTDYVRQSLGDVQVQQFINDNKSWLTGISLYMVTGVKIAYGASMLSEFASCYGFSGTVGIDLSTLGVPISVGPEAGLEKFSTLTASSNSVDPVVFAFRLRHIKTKASGDHKSRDYTNDALLSLKDEEGKPLLVFDTDGLAEEDATGLDFNIGNDGEVLDETPLDEEAERIFSYCKSV</sequence>
<accession>A0AAN7A4G1</accession>
<reference evidence="1" key="2">
    <citation type="submission" date="2023-05" db="EMBL/GenBank/DDBJ databases">
        <authorList>
            <consortium name="Lawrence Berkeley National Laboratory"/>
            <person name="Steindorff A."/>
            <person name="Hensen N."/>
            <person name="Bonometti L."/>
            <person name="Westerberg I."/>
            <person name="Brannstrom I.O."/>
            <person name="Guillou S."/>
            <person name="Cros-Aarteil S."/>
            <person name="Calhoun S."/>
            <person name="Haridas S."/>
            <person name="Kuo A."/>
            <person name="Mondo S."/>
            <person name="Pangilinan J."/>
            <person name="Riley R."/>
            <person name="Labutti K."/>
            <person name="Andreopoulos B."/>
            <person name="Lipzen A."/>
            <person name="Chen C."/>
            <person name="Yanf M."/>
            <person name="Daum C."/>
            <person name="Ng V."/>
            <person name="Clum A."/>
            <person name="Ohm R."/>
            <person name="Martin F."/>
            <person name="Silar P."/>
            <person name="Natvig D."/>
            <person name="Lalanne C."/>
            <person name="Gautier V."/>
            <person name="Ament-Velasquez S.L."/>
            <person name="Kruys A."/>
            <person name="Hutchinson M.I."/>
            <person name="Powell A.J."/>
            <person name="Barry K."/>
            <person name="Miller A.N."/>
            <person name="Grigoriev I.V."/>
            <person name="Debuchy R."/>
            <person name="Gladieux P."/>
            <person name="Thoren M.H."/>
            <person name="Johannesson H."/>
        </authorList>
    </citation>
    <scope>NUCLEOTIDE SEQUENCE</scope>
    <source>
        <strain evidence="1">CBS 892.96</strain>
    </source>
</reference>
<evidence type="ECO:0000313" key="1">
    <source>
        <dbReference type="EMBL" id="KAK4172945.1"/>
    </source>
</evidence>